<feature type="region of interest" description="Disordered" evidence="16">
    <location>
        <begin position="342"/>
        <end position="434"/>
    </location>
</feature>
<evidence type="ECO:0000256" key="7">
    <source>
        <dbReference type="ARBA" id="ARBA00022692"/>
    </source>
</evidence>
<keyword evidence="10" id="KW-0833">Ubl conjugation pathway</keyword>
<dbReference type="GO" id="GO:0061630">
    <property type="term" value="F:ubiquitin protein ligase activity"/>
    <property type="evidence" value="ECO:0000318"/>
    <property type="project" value="GO_Central"/>
</dbReference>
<keyword evidence="8" id="KW-0479">Metal-binding</keyword>
<evidence type="ECO:0000256" key="17">
    <source>
        <dbReference type="SAM" id="Phobius"/>
    </source>
</evidence>
<dbReference type="GeneID" id="5889410"/>
<evidence type="ECO:0000256" key="8">
    <source>
        <dbReference type="ARBA" id="ARBA00022723"/>
    </source>
</evidence>
<reference evidence="19 20" key="1">
    <citation type="journal article" date="2008" name="Nature">
        <title>The genome of the choanoflagellate Monosiga brevicollis and the origin of metazoans.</title>
        <authorList>
            <consortium name="JGI Sequencing"/>
            <person name="King N."/>
            <person name="Westbrook M.J."/>
            <person name="Young S.L."/>
            <person name="Kuo A."/>
            <person name="Abedin M."/>
            <person name="Chapman J."/>
            <person name="Fairclough S."/>
            <person name="Hellsten U."/>
            <person name="Isogai Y."/>
            <person name="Letunic I."/>
            <person name="Marr M."/>
            <person name="Pincus D."/>
            <person name="Putnam N."/>
            <person name="Rokas A."/>
            <person name="Wright K.J."/>
            <person name="Zuzow R."/>
            <person name="Dirks W."/>
            <person name="Good M."/>
            <person name="Goodstein D."/>
            <person name="Lemons D."/>
            <person name="Li W."/>
            <person name="Lyons J.B."/>
            <person name="Morris A."/>
            <person name="Nichols S."/>
            <person name="Richter D.J."/>
            <person name="Salamov A."/>
            <person name="Bork P."/>
            <person name="Lim W.A."/>
            <person name="Manning G."/>
            <person name="Miller W.T."/>
            <person name="McGinnis W."/>
            <person name="Shapiro H."/>
            <person name="Tjian R."/>
            <person name="Grigoriev I.V."/>
            <person name="Rokhsar D."/>
        </authorList>
    </citation>
    <scope>NUCLEOTIDE SEQUENCE [LARGE SCALE GENOMIC DNA]</scope>
    <source>
        <strain evidence="20">MX1 / ATCC 50154</strain>
    </source>
</reference>
<dbReference type="InterPro" id="IPR001841">
    <property type="entry name" value="Znf_RING"/>
</dbReference>
<evidence type="ECO:0000256" key="1">
    <source>
        <dbReference type="ARBA" id="ARBA00000900"/>
    </source>
</evidence>
<evidence type="ECO:0000256" key="14">
    <source>
        <dbReference type="ARBA" id="ARBA00023136"/>
    </source>
</evidence>
<evidence type="ECO:0000256" key="12">
    <source>
        <dbReference type="ARBA" id="ARBA00022833"/>
    </source>
</evidence>
<dbReference type="GO" id="GO:0008270">
    <property type="term" value="F:zinc ion binding"/>
    <property type="evidence" value="ECO:0007669"/>
    <property type="project" value="UniProtKB-KW"/>
</dbReference>
<evidence type="ECO:0000256" key="5">
    <source>
        <dbReference type="ARBA" id="ARBA00012483"/>
    </source>
</evidence>
<organism evidence="19 20">
    <name type="scientific">Monosiga brevicollis</name>
    <name type="common">Choanoflagellate</name>
    <dbReference type="NCBI Taxonomy" id="81824"/>
    <lineage>
        <taxon>Eukaryota</taxon>
        <taxon>Choanoflagellata</taxon>
        <taxon>Craspedida</taxon>
        <taxon>Salpingoecidae</taxon>
        <taxon>Monosiga</taxon>
    </lineage>
</organism>
<dbReference type="PANTHER" id="PTHR22763:SF184">
    <property type="entry name" value="E3 UBIQUITIN-PROTEIN LIGASE SYNOVIOLIN"/>
    <property type="match status" value="1"/>
</dbReference>
<dbReference type="STRING" id="81824.A9UUF3"/>
<sequence>MVRVLPYLALAGGAAAGAVYFSFLEHKHYYPAMVALYNSNLSMLTIYAFMVLLVLAVVRAFQYMFFGALRPIEVERLYERGWFTFTEILLAMTIFRDEFNIRFVSLFVLLLTFKTFHWLTQYRVEFMQQTPRLTWMFHTRMISVTIFLTAADAAFVYYAFYSVVNYGLSMQLLFGFEYLIQLVTILTTFCKYILFVIDLQHDEPWEARPIYMAYLDLLTDLVKLITYVLFFIMLVNFYALPLHIIRDVFMTFRSFLKRCHDLIRARRATANLEARYPNATPEELASDNLCTICREDMDVGKKLPCGHIFHLNCLRSWLQQNQSCPTCRADILALDAAQQQQQAAAARRNPPAAPVNNNNANREYPPGPPHAPAQAPATGAPPMPQPGAPGPAFPHPPPFVFPPPMTPSSAPGQDAAEGPASGHAPPDWLHGMPPPPPFGMPLPFMAPPMPLPPGFVPFHFQHPSTSEAEEEEDHLATLSEDDLRALEGAEREQVELRIKYLRRLRRDVDRLVARFSQIEGVFPPTPQYVPASSMTRPEAMSPDMNARVNDDAADDTAAVATEETEPASAPAPASSASLQASSVLSAQSAPSLPDADSEPSTPMTPPADELREIRQRRIRMLSGNRRPQDDGVDE</sequence>
<evidence type="ECO:0000256" key="13">
    <source>
        <dbReference type="ARBA" id="ARBA00022989"/>
    </source>
</evidence>
<dbReference type="eggNOG" id="KOG0802">
    <property type="taxonomic scope" value="Eukaryota"/>
</dbReference>
<dbReference type="InParanoid" id="A9UUF3"/>
<feature type="transmembrane region" description="Helical" evidence="17">
    <location>
        <begin position="141"/>
        <end position="160"/>
    </location>
</feature>
<dbReference type="PANTHER" id="PTHR22763">
    <property type="entry name" value="RING ZINC FINGER PROTEIN"/>
    <property type="match status" value="1"/>
</dbReference>
<comment type="pathway">
    <text evidence="3">Protein modification; protein ubiquitination.</text>
</comment>
<keyword evidence="12" id="KW-0862">Zinc</keyword>
<dbReference type="GO" id="GO:0005789">
    <property type="term" value="C:endoplasmic reticulum membrane"/>
    <property type="evidence" value="ECO:0007669"/>
    <property type="project" value="UniProtKB-SubCell"/>
</dbReference>
<dbReference type="FunCoup" id="A9UUF3">
    <property type="interactions" value="972"/>
</dbReference>
<evidence type="ECO:0000256" key="11">
    <source>
        <dbReference type="ARBA" id="ARBA00022824"/>
    </source>
</evidence>
<dbReference type="Pfam" id="PF13639">
    <property type="entry name" value="zf-RING_2"/>
    <property type="match status" value="1"/>
</dbReference>
<keyword evidence="14 17" id="KW-0472">Membrane</keyword>
<feature type="transmembrane region" description="Helical" evidence="17">
    <location>
        <begin position="172"/>
        <end position="197"/>
    </location>
</feature>
<evidence type="ECO:0000256" key="16">
    <source>
        <dbReference type="SAM" id="MobiDB-lite"/>
    </source>
</evidence>
<feature type="compositionally biased region" description="Pro residues" evidence="16">
    <location>
        <begin position="379"/>
        <end position="406"/>
    </location>
</feature>
<dbReference type="SMART" id="SM00184">
    <property type="entry name" value="RING"/>
    <property type="match status" value="1"/>
</dbReference>
<dbReference type="CDD" id="cd16479">
    <property type="entry name" value="RING-H2_synoviolin"/>
    <property type="match status" value="1"/>
</dbReference>
<dbReference type="Gene3D" id="3.30.40.10">
    <property type="entry name" value="Zinc/RING finger domain, C3HC4 (zinc finger)"/>
    <property type="match status" value="1"/>
</dbReference>
<keyword evidence="6" id="KW-0808">Transferase</keyword>
<dbReference type="InterPro" id="IPR057992">
    <property type="entry name" value="TPR_SYVN1_N"/>
</dbReference>
<evidence type="ECO:0000313" key="19">
    <source>
        <dbReference type="EMBL" id="EDQ91088.1"/>
    </source>
</evidence>
<dbReference type="Proteomes" id="UP000001357">
    <property type="component" value="Unassembled WGS sequence"/>
</dbReference>
<keyword evidence="11" id="KW-0256">Endoplasmic reticulum</keyword>
<dbReference type="InterPro" id="IPR050731">
    <property type="entry name" value="HRD1_E3_ubiq-ligases"/>
</dbReference>
<name>A9UUF3_MONBE</name>
<evidence type="ECO:0000256" key="4">
    <source>
        <dbReference type="ARBA" id="ARBA00010089"/>
    </source>
</evidence>
<evidence type="ECO:0000259" key="18">
    <source>
        <dbReference type="PROSITE" id="PS50089"/>
    </source>
</evidence>
<dbReference type="Pfam" id="PF25563">
    <property type="entry name" value="TPR_SYVN1_N"/>
    <property type="match status" value="1"/>
</dbReference>
<dbReference type="InterPro" id="IPR013083">
    <property type="entry name" value="Znf_RING/FYVE/PHD"/>
</dbReference>
<keyword evidence="9 15" id="KW-0863">Zinc-finger</keyword>
<feature type="domain" description="RING-type" evidence="18">
    <location>
        <begin position="290"/>
        <end position="328"/>
    </location>
</feature>
<evidence type="ECO:0000256" key="6">
    <source>
        <dbReference type="ARBA" id="ARBA00022679"/>
    </source>
</evidence>
<proteinExistence type="inferred from homology"/>
<keyword evidence="7 17" id="KW-0812">Transmembrane</keyword>
<dbReference type="RefSeq" id="XP_001744385.1">
    <property type="nucleotide sequence ID" value="XM_001744333.1"/>
</dbReference>
<evidence type="ECO:0000256" key="2">
    <source>
        <dbReference type="ARBA" id="ARBA00004477"/>
    </source>
</evidence>
<dbReference type="EC" id="2.3.2.27" evidence="5"/>
<dbReference type="OMA" id="PGMGAPF"/>
<comment type="similarity">
    <text evidence="4">Belongs to the HRD1 family.</text>
</comment>
<dbReference type="EMBL" id="CH991546">
    <property type="protein sequence ID" value="EDQ91088.1"/>
    <property type="molecule type" value="Genomic_DNA"/>
</dbReference>
<feature type="compositionally biased region" description="Low complexity" evidence="16">
    <location>
        <begin position="342"/>
        <end position="362"/>
    </location>
</feature>
<dbReference type="InterPro" id="IPR058051">
    <property type="entry name" value="Znf_RING_synoviolin"/>
</dbReference>
<evidence type="ECO:0000256" key="3">
    <source>
        <dbReference type="ARBA" id="ARBA00004906"/>
    </source>
</evidence>
<comment type="subcellular location">
    <subcellularLocation>
        <location evidence="2">Endoplasmic reticulum membrane</location>
        <topology evidence="2">Multi-pass membrane protein</topology>
    </subcellularLocation>
</comment>
<protein>
    <recommendedName>
        <fullName evidence="5">RING-type E3 ubiquitin transferase</fullName>
        <ecNumber evidence="5">2.3.2.27</ecNumber>
    </recommendedName>
</protein>
<gene>
    <name evidence="19" type="ORF">MONBRDRAFT_24008</name>
</gene>
<feature type="transmembrane region" description="Helical" evidence="17">
    <location>
        <begin position="101"/>
        <end position="120"/>
    </location>
</feature>
<feature type="transmembrane region" description="Helical" evidence="17">
    <location>
        <begin position="41"/>
        <end position="65"/>
    </location>
</feature>
<dbReference type="GO" id="GO:0036503">
    <property type="term" value="P:ERAD pathway"/>
    <property type="evidence" value="ECO:0000318"/>
    <property type="project" value="GO_Central"/>
</dbReference>
<keyword evidence="13 17" id="KW-1133">Transmembrane helix</keyword>
<evidence type="ECO:0000256" key="10">
    <source>
        <dbReference type="ARBA" id="ARBA00022786"/>
    </source>
</evidence>
<dbReference type="AlphaFoldDB" id="A9UUF3"/>
<dbReference type="GO" id="GO:0012505">
    <property type="term" value="C:endomembrane system"/>
    <property type="evidence" value="ECO:0000318"/>
    <property type="project" value="GO_Central"/>
</dbReference>
<accession>A9UUF3</accession>
<feature type="transmembrane region" description="Helical" evidence="17">
    <location>
        <begin position="217"/>
        <end position="240"/>
    </location>
</feature>
<evidence type="ECO:0000313" key="20">
    <source>
        <dbReference type="Proteomes" id="UP000001357"/>
    </source>
</evidence>
<dbReference type="SUPFAM" id="SSF57850">
    <property type="entry name" value="RING/U-box"/>
    <property type="match status" value="1"/>
</dbReference>
<dbReference type="GO" id="GO:0043161">
    <property type="term" value="P:proteasome-mediated ubiquitin-dependent protein catabolic process"/>
    <property type="evidence" value="ECO:0000318"/>
    <property type="project" value="GO_Central"/>
</dbReference>
<keyword evidence="20" id="KW-1185">Reference proteome</keyword>
<evidence type="ECO:0000256" key="15">
    <source>
        <dbReference type="PROSITE-ProRule" id="PRU00175"/>
    </source>
</evidence>
<dbReference type="PROSITE" id="PS50089">
    <property type="entry name" value="ZF_RING_2"/>
    <property type="match status" value="1"/>
</dbReference>
<comment type="catalytic activity">
    <reaction evidence="1">
        <text>S-ubiquitinyl-[E2 ubiquitin-conjugating enzyme]-L-cysteine + [acceptor protein]-L-lysine = [E2 ubiquitin-conjugating enzyme]-L-cysteine + N(6)-ubiquitinyl-[acceptor protein]-L-lysine.</text>
        <dbReference type="EC" id="2.3.2.27"/>
    </reaction>
</comment>
<dbReference type="KEGG" id="mbr:MONBRDRAFT_24008"/>
<evidence type="ECO:0000256" key="9">
    <source>
        <dbReference type="ARBA" id="ARBA00022771"/>
    </source>
</evidence>
<feature type="region of interest" description="Disordered" evidence="16">
    <location>
        <begin position="526"/>
        <end position="634"/>
    </location>
</feature>
<feature type="compositionally biased region" description="Low complexity" evidence="16">
    <location>
        <begin position="555"/>
        <end position="593"/>
    </location>
</feature>